<evidence type="ECO:0000313" key="5">
    <source>
        <dbReference type="Proteomes" id="UP000001357"/>
    </source>
</evidence>
<evidence type="ECO:0000256" key="2">
    <source>
        <dbReference type="SAM" id="MobiDB-lite"/>
    </source>
</evidence>
<dbReference type="InterPro" id="IPR014756">
    <property type="entry name" value="Ig_E-set"/>
</dbReference>
<dbReference type="InterPro" id="IPR050827">
    <property type="entry name" value="CRP1_MDG1_kinase"/>
</dbReference>
<feature type="compositionally biased region" description="Low complexity" evidence="2">
    <location>
        <begin position="71"/>
        <end position="80"/>
    </location>
</feature>
<protein>
    <recommendedName>
        <fullName evidence="3">Association with the SNF1 complex (ASC) domain-containing protein</fullName>
    </recommendedName>
</protein>
<dbReference type="GO" id="GO:0005634">
    <property type="term" value="C:nucleus"/>
    <property type="evidence" value="ECO:0000318"/>
    <property type="project" value="GO_Central"/>
</dbReference>
<feature type="region of interest" description="Disordered" evidence="2">
    <location>
        <begin position="1"/>
        <end position="89"/>
    </location>
</feature>
<reference evidence="4 5" key="1">
    <citation type="journal article" date="2008" name="Nature">
        <title>The genome of the choanoflagellate Monosiga brevicollis and the origin of metazoans.</title>
        <authorList>
            <consortium name="JGI Sequencing"/>
            <person name="King N."/>
            <person name="Westbrook M.J."/>
            <person name="Young S.L."/>
            <person name="Kuo A."/>
            <person name="Abedin M."/>
            <person name="Chapman J."/>
            <person name="Fairclough S."/>
            <person name="Hellsten U."/>
            <person name="Isogai Y."/>
            <person name="Letunic I."/>
            <person name="Marr M."/>
            <person name="Pincus D."/>
            <person name="Putnam N."/>
            <person name="Rokas A."/>
            <person name="Wright K.J."/>
            <person name="Zuzow R."/>
            <person name="Dirks W."/>
            <person name="Good M."/>
            <person name="Goodstein D."/>
            <person name="Lemons D."/>
            <person name="Li W."/>
            <person name="Lyons J.B."/>
            <person name="Morris A."/>
            <person name="Nichols S."/>
            <person name="Richter D.J."/>
            <person name="Salamov A."/>
            <person name="Bork P."/>
            <person name="Lim W.A."/>
            <person name="Manning G."/>
            <person name="Miller W.T."/>
            <person name="McGinnis W."/>
            <person name="Shapiro H."/>
            <person name="Tjian R."/>
            <person name="Grigoriev I.V."/>
            <person name="Rokhsar D."/>
        </authorList>
    </citation>
    <scope>NUCLEOTIDE SEQUENCE [LARGE SCALE GENOMIC DNA]</scope>
    <source>
        <strain evidence="5">MX1 / ATCC 50154</strain>
    </source>
</reference>
<dbReference type="KEGG" id="mbr:MONBRDRAFT_25195"/>
<dbReference type="InParanoid" id="A9UYP2"/>
<dbReference type="PANTHER" id="PTHR10343">
    <property type="entry name" value="5'-AMP-ACTIVATED PROTEIN KINASE , BETA SUBUNIT"/>
    <property type="match status" value="1"/>
</dbReference>
<dbReference type="InterPro" id="IPR013783">
    <property type="entry name" value="Ig-like_fold"/>
</dbReference>
<dbReference type="GO" id="GO:0019901">
    <property type="term" value="F:protein kinase binding"/>
    <property type="evidence" value="ECO:0000318"/>
    <property type="project" value="GO_Central"/>
</dbReference>
<dbReference type="SUPFAM" id="SSF81296">
    <property type="entry name" value="E set domains"/>
    <property type="match status" value="1"/>
</dbReference>
<feature type="compositionally biased region" description="Basic and acidic residues" evidence="2">
    <location>
        <begin position="1"/>
        <end position="13"/>
    </location>
</feature>
<dbReference type="AlphaFoldDB" id="A9UYP2"/>
<sequence length="324" mass="34800">MGNATTKDKDSPRASRRGSTMRGRDEGAPPSRVLTSQAPPFPPGPDTLPVPSPSAAMAIPRGTGPAVSATSPPDGRSSSPGDRHALNIFGSPLLSPTVADTAIPPLQDEVSSSAPPRIGDDAGDGGKQEITVTWTHGGQDIRIAGTFNHWGDPVKMTRRPDGVFEAKLLLAPGSYEYKFIVDREWKHDARLPTLRNSFGSVNNLLQVALAQTELPHDALTDSFADIREDMAEGRAGSPPGSYGQKVPDLRNAKPPPRLPPQLLQCQLNADPPNNDPTQVKPPNHVMLNHLYALSIKDNVIVMGASHRYKQKFVTTVIYKPLSTD</sequence>
<dbReference type="EMBL" id="CH991550">
    <property type="protein sequence ID" value="EDQ89638.1"/>
    <property type="molecule type" value="Genomic_DNA"/>
</dbReference>
<dbReference type="FunCoup" id="A9UYP2">
    <property type="interactions" value="1431"/>
</dbReference>
<dbReference type="CDD" id="cd02859">
    <property type="entry name" value="E_set_AMPKbeta_like_N"/>
    <property type="match status" value="1"/>
</dbReference>
<organism evidence="4 5">
    <name type="scientific">Monosiga brevicollis</name>
    <name type="common">Choanoflagellate</name>
    <dbReference type="NCBI Taxonomy" id="81824"/>
    <lineage>
        <taxon>Eukaryota</taxon>
        <taxon>Choanoflagellata</taxon>
        <taxon>Craspedida</taxon>
        <taxon>Salpingoecidae</taxon>
        <taxon>Monosiga</taxon>
    </lineage>
</organism>
<dbReference type="GO" id="GO:0031588">
    <property type="term" value="C:nucleotide-activated protein kinase complex"/>
    <property type="evidence" value="ECO:0000318"/>
    <property type="project" value="GO_Central"/>
</dbReference>
<dbReference type="Proteomes" id="UP000001357">
    <property type="component" value="Unassembled WGS sequence"/>
</dbReference>
<comment type="similarity">
    <text evidence="1">Belongs to the 5'-AMP-activated protein kinase beta subunit family.</text>
</comment>
<dbReference type="Pfam" id="PF16561">
    <property type="entry name" value="AMPK1_CBM"/>
    <property type="match status" value="1"/>
</dbReference>
<dbReference type="InterPro" id="IPR037256">
    <property type="entry name" value="ASC_dom_sf"/>
</dbReference>
<dbReference type="PANTHER" id="PTHR10343:SF84">
    <property type="entry name" value="5'-AMP-ACTIVATED PROTEIN KINASE SUBUNIT BETA-1"/>
    <property type="match status" value="1"/>
</dbReference>
<gene>
    <name evidence="4" type="ORF">MONBRDRAFT_25195</name>
</gene>
<dbReference type="GO" id="GO:0007165">
    <property type="term" value="P:signal transduction"/>
    <property type="evidence" value="ECO:0000318"/>
    <property type="project" value="GO_Central"/>
</dbReference>
<name>A9UYP2_MONBE</name>
<keyword evidence="5" id="KW-1185">Reference proteome</keyword>
<feature type="region of interest" description="Disordered" evidence="2">
    <location>
        <begin position="231"/>
        <end position="282"/>
    </location>
</feature>
<dbReference type="RefSeq" id="XP_001745667.1">
    <property type="nucleotide sequence ID" value="XM_001745615.1"/>
</dbReference>
<feature type="domain" description="Association with the SNF1 complex (ASC)" evidence="3">
    <location>
        <begin position="235"/>
        <end position="321"/>
    </location>
</feature>
<evidence type="ECO:0000259" key="3">
    <source>
        <dbReference type="SMART" id="SM01010"/>
    </source>
</evidence>
<dbReference type="InterPro" id="IPR032640">
    <property type="entry name" value="AMPK1_CBM"/>
</dbReference>
<dbReference type="GeneID" id="5890949"/>
<accession>A9UYP2</accession>
<evidence type="ECO:0000313" key="4">
    <source>
        <dbReference type="EMBL" id="EDQ89638.1"/>
    </source>
</evidence>
<dbReference type="SUPFAM" id="SSF160219">
    <property type="entry name" value="AMPKBI-like"/>
    <property type="match status" value="1"/>
</dbReference>
<evidence type="ECO:0000256" key="1">
    <source>
        <dbReference type="ARBA" id="ARBA00010926"/>
    </source>
</evidence>
<dbReference type="STRING" id="81824.A9UYP2"/>
<dbReference type="SMART" id="SM01010">
    <property type="entry name" value="AMPKBI"/>
    <property type="match status" value="1"/>
</dbReference>
<dbReference type="InterPro" id="IPR006828">
    <property type="entry name" value="ASC_dom"/>
</dbReference>
<feature type="compositionally biased region" description="Pro residues" evidence="2">
    <location>
        <begin position="39"/>
        <end position="52"/>
    </location>
</feature>
<dbReference type="OMA" id="MGASHRY"/>
<feature type="region of interest" description="Disordered" evidence="2">
    <location>
        <begin position="107"/>
        <end position="126"/>
    </location>
</feature>
<dbReference type="GO" id="GO:0005737">
    <property type="term" value="C:cytoplasm"/>
    <property type="evidence" value="ECO:0000318"/>
    <property type="project" value="GO_Central"/>
</dbReference>
<dbReference type="Gene3D" id="2.60.40.10">
    <property type="entry name" value="Immunoglobulins"/>
    <property type="match status" value="1"/>
</dbReference>
<dbReference type="eggNOG" id="KOG1616">
    <property type="taxonomic scope" value="Eukaryota"/>
</dbReference>
<dbReference type="Pfam" id="PF04739">
    <property type="entry name" value="AMPKBI"/>
    <property type="match status" value="1"/>
</dbReference>
<proteinExistence type="inferred from homology"/>
<dbReference type="Gene3D" id="6.20.250.60">
    <property type="match status" value="1"/>
</dbReference>